<gene>
    <name evidence="2" type="ORF">HNR73_000995</name>
</gene>
<dbReference type="Proteomes" id="UP000548476">
    <property type="component" value="Unassembled WGS sequence"/>
</dbReference>
<feature type="region of interest" description="Disordered" evidence="1">
    <location>
        <begin position="189"/>
        <end position="210"/>
    </location>
</feature>
<protein>
    <submittedName>
        <fullName evidence="2">Uncharacterized protein</fullName>
    </submittedName>
</protein>
<organism evidence="2 3">
    <name type="scientific">Phytomonospora endophytica</name>
    <dbReference type="NCBI Taxonomy" id="714109"/>
    <lineage>
        <taxon>Bacteria</taxon>
        <taxon>Bacillati</taxon>
        <taxon>Actinomycetota</taxon>
        <taxon>Actinomycetes</taxon>
        <taxon>Micromonosporales</taxon>
        <taxon>Micromonosporaceae</taxon>
        <taxon>Phytomonospora</taxon>
    </lineage>
</organism>
<evidence type="ECO:0000313" key="2">
    <source>
        <dbReference type="EMBL" id="MBB6033148.1"/>
    </source>
</evidence>
<evidence type="ECO:0000313" key="3">
    <source>
        <dbReference type="Proteomes" id="UP000548476"/>
    </source>
</evidence>
<name>A0A841FH29_9ACTN</name>
<reference evidence="2 3" key="1">
    <citation type="submission" date="2020-08" db="EMBL/GenBank/DDBJ databases">
        <title>Genomic Encyclopedia of Type Strains, Phase IV (KMG-IV): sequencing the most valuable type-strain genomes for metagenomic binning, comparative biology and taxonomic classification.</title>
        <authorList>
            <person name="Goeker M."/>
        </authorList>
    </citation>
    <scope>NUCLEOTIDE SEQUENCE [LARGE SCALE GENOMIC DNA]</scope>
    <source>
        <strain evidence="2 3">YIM 65646</strain>
    </source>
</reference>
<proteinExistence type="predicted"/>
<keyword evidence="3" id="KW-1185">Reference proteome</keyword>
<dbReference type="AlphaFoldDB" id="A0A841FH29"/>
<sequence length="285" mass="30067">MLGGEGWGRTSGVRGEVCGGRGARGGMRSRGRVLGPRRGRTSEARLAVAELPRRVSGSQGRAKRDPRLATAAAEFPCWVGGVRPDPRRPRHVCGGTASAAARARETVSSVPGVDGRAKRDTRLATAAAKFPCWVGGVRPDSRRLMQVCGGTCARGVVGGFPGGGKRDLRLPGCWAGFLAWAGERSGTRVSGRLRPSSRAGWGGVRPDPRRPRHVCGGAARAARHALAGPCPGSPAWADERSETRACLLPRRVSGVDGRAKRDAPLAMTAAKFPCWWEASGRTRRA</sequence>
<dbReference type="EMBL" id="JACHGT010000002">
    <property type="protein sequence ID" value="MBB6033148.1"/>
    <property type="molecule type" value="Genomic_DNA"/>
</dbReference>
<evidence type="ECO:0000256" key="1">
    <source>
        <dbReference type="SAM" id="MobiDB-lite"/>
    </source>
</evidence>
<comment type="caution">
    <text evidence="2">The sequence shown here is derived from an EMBL/GenBank/DDBJ whole genome shotgun (WGS) entry which is preliminary data.</text>
</comment>
<feature type="region of interest" description="Disordered" evidence="1">
    <location>
        <begin position="1"/>
        <end position="41"/>
    </location>
</feature>
<accession>A0A841FH29</accession>
<feature type="compositionally biased region" description="Basic residues" evidence="1">
    <location>
        <begin position="27"/>
        <end position="39"/>
    </location>
</feature>